<gene>
    <name evidence="1" type="ORF">DFH08DRAFT_886584</name>
</gene>
<accession>A0AAD6ZIX2</accession>
<evidence type="ECO:0000313" key="2">
    <source>
        <dbReference type="Proteomes" id="UP001218218"/>
    </source>
</evidence>
<keyword evidence="2" id="KW-1185">Reference proteome</keyword>
<organism evidence="1 2">
    <name type="scientific">Mycena albidolilacea</name>
    <dbReference type="NCBI Taxonomy" id="1033008"/>
    <lineage>
        <taxon>Eukaryota</taxon>
        <taxon>Fungi</taxon>
        <taxon>Dikarya</taxon>
        <taxon>Basidiomycota</taxon>
        <taxon>Agaricomycotina</taxon>
        <taxon>Agaricomycetes</taxon>
        <taxon>Agaricomycetidae</taxon>
        <taxon>Agaricales</taxon>
        <taxon>Marasmiineae</taxon>
        <taxon>Mycenaceae</taxon>
        <taxon>Mycena</taxon>
    </lineage>
</organism>
<sequence>MRAHRRCPNCAQMLLDSRTECRRPAPNRLARRRRLSSPLARWGAPFRHCASPARKCLCTANLTPRVLLYACSCSCMGSTPLFSVPSLSRSRTPRPSIARMLPRLRHQQSPLARVQLFGPSSPSVAPSPRLHPRVSSEHREALRCRCACGAGHLPAWLELTGGYCRAGAASSLIPSPLPRARTTTRATARLGVERQSWQGWGAFSTPHCSHAVISSLCGEASHTHPARRHHSAWHPCSRPCGIHAHDCLKPRHGIAFLAAPAPGAPMAHTAVIFSQPPFAVGTTRCPESGLECRAGRERRAHCVLHEVARRKLLRPIAKYY</sequence>
<dbReference type="AlphaFoldDB" id="A0AAD6ZIX2"/>
<dbReference type="Proteomes" id="UP001218218">
    <property type="component" value="Unassembled WGS sequence"/>
</dbReference>
<name>A0AAD6ZIX2_9AGAR</name>
<proteinExistence type="predicted"/>
<dbReference type="EMBL" id="JARIHO010000044">
    <property type="protein sequence ID" value="KAJ7325426.1"/>
    <property type="molecule type" value="Genomic_DNA"/>
</dbReference>
<protein>
    <submittedName>
        <fullName evidence="1">Uncharacterized protein</fullName>
    </submittedName>
</protein>
<comment type="caution">
    <text evidence="1">The sequence shown here is derived from an EMBL/GenBank/DDBJ whole genome shotgun (WGS) entry which is preliminary data.</text>
</comment>
<reference evidence="1" key="1">
    <citation type="submission" date="2023-03" db="EMBL/GenBank/DDBJ databases">
        <title>Massive genome expansion in bonnet fungi (Mycena s.s.) driven by repeated elements and novel gene families across ecological guilds.</title>
        <authorList>
            <consortium name="Lawrence Berkeley National Laboratory"/>
            <person name="Harder C.B."/>
            <person name="Miyauchi S."/>
            <person name="Viragh M."/>
            <person name="Kuo A."/>
            <person name="Thoen E."/>
            <person name="Andreopoulos B."/>
            <person name="Lu D."/>
            <person name="Skrede I."/>
            <person name="Drula E."/>
            <person name="Henrissat B."/>
            <person name="Morin E."/>
            <person name="Kohler A."/>
            <person name="Barry K."/>
            <person name="LaButti K."/>
            <person name="Morin E."/>
            <person name="Salamov A."/>
            <person name="Lipzen A."/>
            <person name="Mereny Z."/>
            <person name="Hegedus B."/>
            <person name="Baldrian P."/>
            <person name="Stursova M."/>
            <person name="Weitz H."/>
            <person name="Taylor A."/>
            <person name="Grigoriev I.V."/>
            <person name="Nagy L.G."/>
            <person name="Martin F."/>
            <person name="Kauserud H."/>
        </authorList>
    </citation>
    <scope>NUCLEOTIDE SEQUENCE</scope>
    <source>
        <strain evidence="1">CBHHK002</strain>
    </source>
</reference>
<evidence type="ECO:0000313" key="1">
    <source>
        <dbReference type="EMBL" id="KAJ7325426.1"/>
    </source>
</evidence>